<dbReference type="Pfam" id="PF00561">
    <property type="entry name" value="Abhydrolase_1"/>
    <property type="match status" value="1"/>
</dbReference>
<comment type="caution">
    <text evidence="3">The sequence shown here is derived from an EMBL/GenBank/DDBJ whole genome shotgun (WGS) entry which is preliminary data.</text>
</comment>
<dbReference type="GO" id="GO:0016020">
    <property type="term" value="C:membrane"/>
    <property type="evidence" value="ECO:0007669"/>
    <property type="project" value="TreeGrafter"/>
</dbReference>
<evidence type="ECO:0000259" key="2">
    <source>
        <dbReference type="Pfam" id="PF00561"/>
    </source>
</evidence>
<organism evidence="3 4">
    <name type="scientific">Bdellovibrio bacteriovorus</name>
    <dbReference type="NCBI Taxonomy" id="959"/>
    <lineage>
        <taxon>Bacteria</taxon>
        <taxon>Pseudomonadati</taxon>
        <taxon>Bdellovibrionota</taxon>
        <taxon>Bdellovibrionia</taxon>
        <taxon>Bdellovibrionales</taxon>
        <taxon>Pseudobdellovibrionaceae</taxon>
        <taxon>Bdellovibrio</taxon>
    </lineage>
</organism>
<dbReference type="GO" id="GO:0016787">
    <property type="term" value="F:hydrolase activity"/>
    <property type="evidence" value="ECO:0007669"/>
    <property type="project" value="UniProtKB-KW"/>
</dbReference>
<dbReference type="SUPFAM" id="SSF53474">
    <property type="entry name" value="alpha/beta-Hydrolases"/>
    <property type="match status" value="1"/>
</dbReference>
<accession>A0A150WNA3</accession>
<gene>
    <name evidence="3" type="ORF">AZI86_01010</name>
</gene>
<evidence type="ECO:0000313" key="4">
    <source>
        <dbReference type="Proteomes" id="UP000075320"/>
    </source>
</evidence>
<sequence length="303" mass="34999">MQLNSCIIQLVELAMNSLKKFKAGAFDLSFIDNQNAGKPVCLVIGSALFYSRSFNEKFEESYRMIYLDHRGFGSVTGEISADDYRLKVILQDIENFRLANNLGKICIMGHSAHGYMALSYAHKFQNWVSSVCIVAMGPSHGIHMSDAEELWKETAAPGRKRSFEMDMAKLENEMRVKMPNQFVLFCKAMRAKSWVDFDKDISHLWEGVEAFMPALDYLYGEVFRDIRVEELIKDLDKPVLMVLGKMDYQVAPHWTWNSLKGMFKQLTFRVFENSSHNPQVEESSLFFSEFQSWFSMYGLNEIE</sequence>
<reference evidence="3 4" key="1">
    <citation type="submission" date="2016-03" db="EMBL/GenBank/DDBJ databases">
        <authorList>
            <person name="Ploux O."/>
        </authorList>
    </citation>
    <scope>NUCLEOTIDE SEQUENCE [LARGE SCALE GENOMIC DNA]</scope>
    <source>
        <strain evidence="3 4">R0</strain>
    </source>
</reference>
<dbReference type="PANTHER" id="PTHR43798:SF31">
    <property type="entry name" value="AB HYDROLASE SUPERFAMILY PROTEIN YCLE"/>
    <property type="match status" value="1"/>
</dbReference>
<dbReference type="Gene3D" id="3.40.50.1820">
    <property type="entry name" value="alpha/beta hydrolase"/>
    <property type="match status" value="1"/>
</dbReference>
<proteinExistence type="predicted"/>
<feature type="domain" description="AB hydrolase-1" evidence="2">
    <location>
        <begin position="46"/>
        <end position="282"/>
    </location>
</feature>
<dbReference type="InterPro" id="IPR050266">
    <property type="entry name" value="AB_hydrolase_sf"/>
</dbReference>
<dbReference type="Proteomes" id="UP000075320">
    <property type="component" value="Unassembled WGS sequence"/>
</dbReference>
<evidence type="ECO:0000313" key="3">
    <source>
        <dbReference type="EMBL" id="KYG65685.1"/>
    </source>
</evidence>
<evidence type="ECO:0000256" key="1">
    <source>
        <dbReference type="ARBA" id="ARBA00022801"/>
    </source>
</evidence>
<dbReference type="EMBL" id="LUKE01000001">
    <property type="protein sequence ID" value="KYG65685.1"/>
    <property type="molecule type" value="Genomic_DNA"/>
</dbReference>
<name>A0A150WNA3_BDEBC</name>
<dbReference type="InterPro" id="IPR000073">
    <property type="entry name" value="AB_hydrolase_1"/>
</dbReference>
<protein>
    <recommendedName>
        <fullName evidence="2">AB hydrolase-1 domain-containing protein</fullName>
    </recommendedName>
</protein>
<dbReference type="AlphaFoldDB" id="A0A150WNA3"/>
<dbReference type="InterPro" id="IPR029058">
    <property type="entry name" value="AB_hydrolase_fold"/>
</dbReference>
<keyword evidence="1" id="KW-0378">Hydrolase</keyword>
<dbReference type="PANTHER" id="PTHR43798">
    <property type="entry name" value="MONOACYLGLYCEROL LIPASE"/>
    <property type="match status" value="1"/>
</dbReference>
<keyword evidence="4" id="KW-1185">Reference proteome</keyword>